<feature type="compositionally biased region" description="Polar residues" evidence="1">
    <location>
        <begin position="204"/>
        <end position="215"/>
    </location>
</feature>
<proteinExistence type="predicted"/>
<comment type="caution">
    <text evidence="2">The sequence shown here is derived from an EMBL/GenBank/DDBJ whole genome shotgun (WGS) entry which is preliminary data.</text>
</comment>
<protein>
    <submittedName>
        <fullName evidence="2">Uncharacterized protein</fullName>
    </submittedName>
</protein>
<feature type="region of interest" description="Disordered" evidence="1">
    <location>
        <begin position="1"/>
        <end position="27"/>
    </location>
</feature>
<evidence type="ECO:0000256" key="1">
    <source>
        <dbReference type="SAM" id="MobiDB-lite"/>
    </source>
</evidence>
<dbReference type="EMBL" id="BBTG02000007">
    <property type="protein sequence ID" value="GAO15680.1"/>
    <property type="molecule type" value="Genomic_DNA"/>
</dbReference>
<organism evidence="2 3">
    <name type="scientific">Ustilaginoidea virens</name>
    <name type="common">Rice false smut fungus</name>
    <name type="synonym">Villosiclava virens</name>
    <dbReference type="NCBI Taxonomy" id="1159556"/>
    <lineage>
        <taxon>Eukaryota</taxon>
        <taxon>Fungi</taxon>
        <taxon>Dikarya</taxon>
        <taxon>Ascomycota</taxon>
        <taxon>Pezizomycotina</taxon>
        <taxon>Sordariomycetes</taxon>
        <taxon>Hypocreomycetidae</taxon>
        <taxon>Hypocreales</taxon>
        <taxon>Clavicipitaceae</taxon>
        <taxon>Ustilaginoidea</taxon>
    </lineage>
</organism>
<dbReference type="AlphaFoldDB" id="A0A1B5L007"/>
<gene>
    <name evidence="2" type="ORF">UVI_02019050</name>
</gene>
<sequence length="269" mass="29261">MAAAQEATPPSPLAPRGGGPPVQQQRNPVTLEPLGRYHISFSSAAAAASYRDRLLRLHSLARRKLRSVNGLWEGAVPAHLRSLAGSDPETELEGYAVTSGSQETVHIERKRMPPTGKWLKHLQEIVDQVGYGEKPPAVLVQVYPPTVTALEFGKHVQDHGVSRGCAWRVSPPQALKQRRQQPGPAAAGADGEPDDRGSTEHDASQSGPSESTGTMNDAPDKVKGRFVVVCANENEARRFHRHWNQRTLTAVSEHAKTTPCIVHASIINW</sequence>
<evidence type="ECO:0000313" key="3">
    <source>
        <dbReference type="Proteomes" id="UP000054053"/>
    </source>
</evidence>
<name>A0A1B5L007_USTVR</name>
<evidence type="ECO:0000313" key="2">
    <source>
        <dbReference type="EMBL" id="GAO15680.1"/>
    </source>
</evidence>
<feature type="compositionally biased region" description="Basic and acidic residues" evidence="1">
    <location>
        <begin position="194"/>
        <end position="203"/>
    </location>
</feature>
<accession>A0A1B5L007</accession>
<reference evidence="3" key="1">
    <citation type="journal article" date="2016" name="Genome Announc.">
        <title>Genome sequence of Ustilaginoidea virens IPU010, a rice pathogenic fungus causing false smut.</title>
        <authorList>
            <person name="Kumagai T."/>
            <person name="Ishii T."/>
            <person name="Terai G."/>
            <person name="Umemura M."/>
            <person name="Machida M."/>
            <person name="Asai K."/>
        </authorList>
    </citation>
    <scope>NUCLEOTIDE SEQUENCE [LARGE SCALE GENOMIC DNA]</scope>
    <source>
        <strain evidence="3">IPU010</strain>
    </source>
</reference>
<feature type="region of interest" description="Disordered" evidence="1">
    <location>
        <begin position="173"/>
        <end position="220"/>
    </location>
</feature>
<dbReference type="Proteomes" id="UP000054053">
    <property type="component" value="Unassembled WGS sequence"/>
</dbReference>
<feature type="compositionally biased region" description="Low complexity" evidence="1">
    <location>
        <begin position="180"/>
        <end position="190"/>
    </location>
</feature>